<evidence type="ECO:0000256" key="1">
    <source>
        <dbReference type="SAM" id="MobiDB-lite"/>
    </source>
</evidence>
<organism evidence="2">
    <name type="scientific">Rhodococcus hoagii</name>
    <name type="common">Corynebacterium equii</name>
    <dbReference type="NCBI Taxonomy" id="43767"/>
    <lineage>
        <taxon>Bacteria</taxon>
        <taxon>Bacillati</taxon>
        <taxon>Actinomycetota</taxon>
        <taxon>Actinomycetes</taxon>
        <taxon>Mycobacteriales</taxon>
        <taxon>Nocardiaceae</taxon>
        <taxon>Prescottella</taxon>
    </lineage>
</organism>
<dbReference type="EMBL" id="KP851975">
    <property type="protein sequence ID" value="AKF16026.1"/>
    <property type="molecule type" value="Genomic_DNA"/>
</dbReference>
<reference evidence="2" key="1">
    <citation type="journal article" date="2015" name="Infect. Immun.">
        <title>An Invertron-Like Linear Plasmid Mediates Intracellular Survival and Virulence in Bovine Isolates of Rhodococcus equi.</title>
        <authorList>
            <person name="Valero-Rello A."/>
            <person name="Hapeshi A."/>
            <person name="Anastasi E."/>
            <person name="Alvarez S."/>
            <person name="Scortti M."/>
            <person name="Meijer W.G."/>
            <person name="MacArthur I."/>
            <person name="Vazquez-Boland J.A."/>
        </authorList>
    </citation>
    <scope>NUCLEOTIDE SEQUENCE</scope>
    <source>
        <strain evidence="3">PAM1571</strain>
        <strain evidence="2">PAM2012</strain>
        <plasmid evidence="3">pVAPN1571</plasmid>
        <plasmid evidence="2">pVAPN2012</plasmid>
    </source>
</reference>
<dbReference type="RefSeq" id="WP_233283353.1">
    <property type="nucleotide sequence ID" value="NZ_AP024182.1"/>
</dbReference>
<accession>A0A0F6WFP1</accession>
<feature type="region of interest" description="Disordered" evidence="1">
    <location>
        <begin position="1"/>
        <end position="20"/>
    </location>
</feature>
<proteinExistence type="predicted"/>
<evidence type="ECO:0000313" key="3">
    <source>
        <dbReference type="EMBL" id="AKG90525.1"/>
    </source>
</evidence>
<feature type="region of interest" description="Disordered" evidence="1">
    <location>
        <begin position="56"/>
        <end position="81"/>
    </location>
</feature>
<dbReference type="EMBL" id="KF439868">
    <property type="protein sequence ID" value="AKG90525.1"/>
    <property type="molecule type" value="Genomic_DNA"/>
</dbReference>
<gene>
    <name evidence="2" type="ORF">pVAPN2012_0700</name>
    <name evidence="3" type="ORF">pVAPN_0700</name>
</gene>
<sequence length="121" mass="13099">MTTTKTGVAAQMEEAMTSKKKNYDEAADWAEHEMTLPENSKTARRGAAAVEAGRALLARAHAGRPSLDPQAKPGEESPRRQVRLPLAVSEQVDALAAAQGRRAAEVMRDAITMYVNDHASR</sequence>
<evidence type="ECO:0000313" key="2">
    <source>
        <dbReference type="EMBL" id="AKF16026.1"/>
    </source>
</evidence>
<name>A0A0F6WFP1_RHOHA</name>
<protein>
    <submittedName>
        <fullName evidence="2">Putative CopG family transcriptional regulator</fullName>
    </submittedName>
</protein>
<keyword evidence="2" id="KW-0614">Plasmid</keyword>
<geneLocation type="plasmid" evidence="2">
    <name>pVAPN2012</name>
</geneLocation>
<dbReference type="AlphaFoldDB" id="A0A0F6WFP1"/>
<geneLocation type="plasmid" evidence="3">
    <name>pVAPN1571</name>
</geneLocation>